<reference evidence="1 2" key="1">
    <citation type="submission" date="2024-02" db="EMBL/GenBank/DDBJ databases">
        <title>de novo genome assembly of Solanum bulbocastanum strain 11H21.</title>
        <authorList>
            <person name="Hosaka A.J."/>
        </authorList>
    </citation>
    <scope>NUCLEOTIDE SEQUENCE [LARGE SCALE GENOMIC DNA]</scope>
    <source>
        <tissue evidence="1">Young leaves</tissue>
    </source>
</reference>
<proteinExistence type="predicted"/>
<comment type="caution">
    <text evidence="1">The sequence shown here is derived from an EMBL/GenBank/DDBJ whole genome shotgun (WGS) entry which is preliminary data.</text>
</comment>
<accession>A0AAN8U203</accession>
<protein>
    <submittedName>
        <fullName evidence="1">Uncharacterized protein</fullName>
    </submittedName>
</protein>
<gene>
    <name evidence="1" type="ORF">RDI58_000921</name>
</gene>
<dbReference type="Proteomes" id="UP001371456">
    <property type="component" value="Unassembled WGS sequence"/>
</dbReference>
<keyword evidence="2" id="KW-1185">Reference proteome</keyword>
<name>A0AAN8U203_SOLBU</name>
<organism evidence="1 2">
    <name type="scientific">Solanum bulbocastanum</name>
    <name type="common">Wild potato</name>
    <dbReference type="NCBI Taxonomy" id="147425"/>
    <lineage>
        <taxon>Eukaryota</taxon>
        <taxon>Viridiplantae</taxon>
        <taxon>Streptophyta</taxon>
        <taxon>Embryophyta</taxon>
        <taxon>Tracheophyta</taxon>
        <taxon>Spermatophyta</taxon>
        <taxon>Magnoliopsida</taxon>
        <taxon>eudicotyledons</taxon>
        <taxon>Gunneridae</taxon>
        <taxon>Pentapetalae</taxon>
        <taxon>asterids</taxon>
        <taxon>lamiids</taxon>
        <taxon>Solanales</taxon>
        <taxon>Solanaceae</taxon>
        <taxon>Solanoideae</taxon>
        <taxon>Solaneae</taxon>
        <taxon>Solanum</taxon>
    </lineage>
</organism>
<sequence>MESNNSSIDYLTFSGNSTPANVPRDGGTTKIIVGNVLSPIEELRPAYQGLYHIYLALVSTQTLIPVKFLRLTS</sequence>
<dbReference type="AlphaFoldDB" id="A0AAN8U203"/>
<evidence type="ECO:0000313" key="2">
    <source>
        <dbReference type="Proteomes" id="UP001371456"/>
    </source>
</evidence>
<dbReference type="EMBL" id="JBANQN010000001">
    <property type="protein sequence ID" value="KAK6803137.1"/>
    <property type="molecule type" value="Genomic_DNA"/>
</dbReference>
<evidence type="ECO:0000313" key="1">
    <source>
        <dbReference type="EMBL" id="KAK6803137.1"/>
    </source>
</evidence>